<dbReference type="EC" id="2.5.1.141" evidence="8"/>
<dbReference type="InterPro" id="IPR044878">
    <property type="entry name" value="UbiA_sf"/>
</dbReference>
<dbReference type="GO" id="GO:0005886">
    <property type="term" value="C:plasma membrane"/>
    <property type="evidence" value="ECO:0007669"/>
    <property type="project" value="UniProtKB-SubCell"/>
</dbReference>
<dbReference type="GO" id="GO:0048034">
    <property type="term" value="P:heme O biosynthetic process"/>
    <property type="evidence" value="ECO:0007669"/>
    <property type="project" value="UniProtKB-UniRule"/>
</dbReference>
<accession>A0A7S8ICN5</accession>
<evidence type="ECO:0000256" key="3">
    <source>
        <dbReference type="ARBA" id="ARBA00022692"/>
    </source>
</evidence>
<feature type="transmembrane region" description="Helical" evidence="8">
    <location>
        <begin position="184"/>
        <end position="205"/>
    </location>
</feature>
<dbReference type="NCBIfam" id="TIGR01473">
    <property type="entry name" value="cyoE_ctaB"/>
    <property type="match status" value="1"/>
</dbReference>
<comment type="pathway">
    <text evidence="8">Porphyrin-containing compound metabolism; heme O biosynthesis; heme O from protoheme: step 1/1.</text>
</comment>
<dbReference type="UniPathway" id="UPA00834">
    <property type="reaction ID" value="UER00712"/>
</dbReference>
<keyword evidence="2 8" id="KW-0808">Transferase</keyword>
<protein>
    <recommendedName>
        <fullName evidence="8">Protoheme IX farnesyltransferase</fullName>
        <ecNumber evidence="8">2.5.1.141</ecNumber>
    </recommendedName>
    <alternativeName>
        <fullName evidence="8">Heme B farnesyltransferase</fullName>
    </alternativeName>
    <alternativeName>
        <fullName evidence="8">Heme O synthase</fullName>
    </alternativeName>
</protein>
<dbReference type="PANTHER" id="PTHR43448">
    <property type="entry name" value="PROTOHEME IX FARNESYLTRANSFERASE, MITOCHONDRIAL"/>
    <property type="match status" value="1"/>
</dbReference>
<comment type="catalytic activity">
    <reaction evidence="7 8">
        <text>heme b + (2E,6E)-farnesyl diphosphate + H2O = Fe(II)-heme o + diphosphate</text>
        <dbReference type="Rhea" id="RHEA:28070"/>
        <dbReference type="ChEBI" id="CHEBI:15377"/>
        <dbReference type="ChEBI" id="CHEBI:33019"/>
        <dbReference type="ChEBI" id="CHEBI:60344"/>
        <dbReference type="ChEBI" id="CHEBI:60530"/>
        <dbReference type="ChEBI" id="CHEBI:175763"/>
        <dbReference type="EC" id="2.5.1.141"/>
    </reaction>
</comment>
<dbReference type="Pfam" id="PF01040">
    <property type="entry name" value="UbiA"/>
    <property type="match status" value="1"/>
</dbReference>
<keyword evidence="10" id="KW-1185">Reference proteome</keyword>
<feature type="transmembrane region" description="Helical" evidence="8">
    <location>
        <begin position="128"/>
        <end position="147"/>
    </location>
</feature>
<evidence type="ECO:0000256" key="4">
    <source>
        <dbReference type="ARBA" id="ARBA00022989"/>
    </source>
</evidence>
<dbReference type="Proteomes" id="UP000594468">
    <property type="component" value="Chromosome"/>
</dbReference>
<proteinExistence type="inferred from homology"/>
<dbReference type="Gene3D" id="1.10.357.140">
    <property type="entry name" value="UbiA prenyltransferase"/>
    <property type="match status" value="1"/>
</dbReference>
<dbReference type="RefSeq" id="WP_195169806.1">
    <property type="nucleotide sequence ID" value="NZ_CP062983.1"/>
</dbReference>
<dbReference type="HAMAP" id="MF_00154">
    <property type="entry name" value="CyoE_CtaB"/>
    <property type="match status" value="1"/>
</dbReference>
<gene>
    <name evidence="8" type="primary">ctaB</name>
    <name evidence="9" type="ORF">G4Y79_18875</name>
</gene>
<dbReference type="PANTHER" id="PTHR43448:SF2">
    <property type="entry name" value="PROTOHEME IX FARNESYLTRANSFERASE, MITOCHONDRIAL"/>
    <property type="match status" value="1"/>
</dbReference>
<feature type="transmembrane region" description="Helical" evidence="8">
    <location>
        <begin position="60"/>
        <end position="81"/>
    </location>
</feature>
<feature type="transmembrane region" description="Helical" evidence="8">
    <location>
        <begin position="102"/>
        <end position="122"/>
    </location>
</feature>
<evidence type="ECO:0000256" key="5">
    <source>
        <dbReference type="ARBA" id="ARBA00023133"/>
    </source>
</evidence>
<evidence type="ECO:0000313" key="10">
    <source>
        <dbReference type="Proteomes" id="UP000594468"/>
    </source>
</evidence>
<dbReference type="KEGG" id="pmet:G4Y79_18875"/>
<dbReference type="EMBL" id="CP062983">
    <property type="protein sequence ID" value="QPC81735.1"/>
    <property type="molecule type" value="Genomic_DNA"/>
</dbReference>
<dbReference type="GO" id="GO:0008495">
    <property type="term" value="F:protoheme IX farnesyltransferase activity"/>
    <property type="evidence" value="ECO:0007669"/>
    <property type="project" value="UniProtKB-UniRule"/>
</dbReference>
<feature type="transmembrane region" description="Helical" evidence="8">
    <location>
        <begin position="225"/>
        <end position="247"/>
    </location>
</feature>
<dbReference type="InterPro" id="IPR006369">
    <property type="entry name" value="Protohaem_IX_farnesylTrfase"/>
</dbReference>
<comment type="function">
    <text evidence="8">Converts heme B (protoheme IX) to heme O by substitution of the vinyl group on carbon 2 of heme B porphyrin ring with a hydroxyethyl farnesyl side group.</text>
</comment>
<feature type="transmembrane region" description="Helical" evidence="8">
    <location>
        <begin position="253"/>
        <end position="272"/>
    </location>
</feature>
<name>A0A7S8ICN5_9CHLR</name>
<dbReference type="InterPro" id="IPR030470">
    <property type="entry name" value="UbiA_prenylTrfase_CS"/>
</dbReference>
<evidence type="ECO:0000256" key="7">
    <source>
        <dbReference type="ARBA" id="ARBA00047690"/>
    </source>
</evidence>
<evidence type="ECO:0000256" key="6">
    <source>
        <dbReference type="ARBA" id="ARBA00023136"/>
    </source>
</evidence>
<comment type="similarity">
    <text evidence="8">Belongs to the UbiA prenyltransferase family. Protoheme IX farnesyltransferase subfamily.</text>
</comment>
<dbReference type="AlphaFoldDB" id="A0A7S8ICN5"/>
<dbReference type="CDD" id="cd13957">
    <property type="entry name" value="PT_UbiA_Cox10"/>
    <property type="match status" value="1"/>
</dbReference>
<dbReference type="NCBIfam" id="NF003349">
    <property type="entry name" value="PRK04375.1-2"/>
    <property type="match status" value="1"/>
</dbReference>
<keyword evidence="5 8" id="KW-0350">Heme biosynthesis</keyword>
<comment type="miscellaneous">
    <text evidence="8">Carbon 2 of the heme B porphyrin ring is defined according to the Fischer nomenclature.</text>
</comment>
<evidence type="ECO:0000256" key="2">
    <source>
        <dbReference type="ARBA" id="ARBA00022679"/>
    </source>
</evidence>
<evidence type="ECO:0000313" key="9">
    <source>
        <dbReference type="EMBL" id="QPC81735.1"/>
    </source>
</evidence>
<evidence type="ECO:0000256" key="1">
    <source>
        <dbReference type="ARBA" id="ARBA00004141"/>
    </source>
</evidence>
<keyword evidence="6 8" id="KW-0472">Membrane</keyword>
<sequence length="306" mass="33545">MDTLTRNTAPTKYKLLSSLRRMVHTYLELMKLRVVLLLVFTMVTAMVVASQQAALNPLSLISAIIGGTLTAGGASALNQFFDHKMDATMSRTSRRPIPSGRIKSTNAFLFGIGLLGWGSLVLMVGTNGLTAILAVIGALYYVIFYTLYLKRHTILNVIVGGGAGAFPVLVGWSAVAGTLSSGSLLLFLIVFFWTPPHSWALAYMVKSDYDRAEVPMLPVIYDERVTSFLMLWYSLLLVLLTLLPFPVGLLGGLYFGAAIVLGLRLIYLTLCFMSDTKKSLAKRLYKNSSMYLAILFLMMMLDVAIG</sequence>
<reference evidence="9 10" key="1">
    <citation type="submission" date="2020-02" db="EMBL/GenBank/DDBJ databases">
        <authorList>
            <person name="Zheng R.K."/>
            <person name="Sun C.M."/>
        </authorList>
    </citation>
    <scope>NUCLEOTIDE SEQUENCE [LARGE SCALE GENOMIC DNA]</scope>
    <source>
        <strain evidence="10">rifampicinis</strain>
    </source>
</reference>
<organism evidence="9 10">
    <name type="scientific">Phototrophicus methaneseepsis</name>
    <dbReference type="NCBI Taxonomy" id="2710758"/>
    <lineage>
        <taxon>Bacteria</taxon>
        <taxon>Bacillati</taxon>
        <taxon>Chloroflexota</taxon>
        <taxon>Candidatus Thermofontia</taxon>
        <taxon>Phototrophicales</taxon>
        <taxon>Phototrophicaceae</taxon>
        <taxon>Phototrophicus</taxon>
    </lineage>
</organism>
<keyword evidence="8" id="KW-1003">Cell membrane</keyword>
<evidence type="ECO:0000256" key="8">
    <source>
        <dbReference type="HAMAP-Rule" id="MF_00154"/>
    </source>
</evidence>
<keyword evidence="4 8" id="KW-1133">Transmembrane helix</keyword>
<feature type="transmembrane region" description="Helical" evidence="8">
    <location>
        <begin position="284"/>
        <end position="305"/>
    </location>
</feature>
<comment type="subcellular location">
    <subcellularLocation>
        <location evidence="8">Cell membrane</location>
        <topology evidence="8">Multi-pass membrane protein</topology>
    </subcellularLocation>
    <subcellularLocation>
        <location evidence="1">Membrane</location>
        <topology evidence="1">Multi-pass membrane protein</topology>
    </subcellularLocation>
</comment>
<dbReference type="InterPro" id="IPR000537">
    <property type="entry name" value="UbiA_prenyltransferase"/>
</dbReference>
<keyword evidence="3 8" id="KW-0812">Transmembrane</keyword>
<feature type="transmembrane region" description="Helical" evidence="8">
    <location>
        <begin position="154"/>
        <end position="172"/>
    </location>
</feature>
<dbReference type="PROSITE" id="PS00943">
    <property type="entry name" value="UBIA"/>
    <property type="match status" value="1"/>
</dbReference>